<dbReference type="NCBIfam" id="NF047719">
    <property type="entry name" value="SCO6745_fam_HTH"/>
    <property type="match status" value="1"/>
</dbReference>
<dbReference type="InterPro" id="IPR054058">
    <property type="entry name" value="HTH_67"/>
</dbReference>
<dbReference type="Proteomes" id="UP001271274">
    <property type="component" value="Unassembled WGS sequence"/>
</dbReference>
<accession>A0ABU4NE10</accession>
<sequence length="173" mass="17695">MSVPTVTPRTTSRVPHDDIEPCHAVLYYAPQVRKAFLVVGLKGTWRGCFGGRAAALDPAPAAVVSMLFPRFKPSPVARAVPSVWEAALPDAVPAARSAGVDAALRALPGDTVDGPELAEAAPLAAAASAACGAPGCPLGAGMAFLALPQAPNLSPWQAVRALCDYRGDDRSAS</sequence>
<gene>
    <name evidence="1" type="ORF">PV662_14760</name>
</gene>
<dbReference type="EMBL" id="JARAYU010000004">
    <property type="protein sequence ID" value="MDX3701003.1"/>
    <property type="molecule type" value="Genomic_DNA"/>
</dbReference>
<name>A0ABU4NE10_9ACTN</name>
<dbReference type="Pfam" id="PF21863">
    <property type="entry name" value="HTH_67"/>
    <property type="match status" value="1"/>
</dbReference>
<evidence type="ECO:0000313" key="1">
    <source>
        <dbReference type="EMBL" id="MDX3701003.1"/>
    </source>
</evidence>
<comment type="caution">
    <text evidence="1">The sequence shown here is derived from an EMBL/GenBank/DDBJ whole genome shotgun (WGS) entry which is preliminary data.</text>
</comment>
<evidence type="ECO:0000313" key="2">
    <source>
        <dbReference type="Proteomes" id="UP001271274"/>
    </source>
</evidence>
<proteinExistence type="predicted"/>
<reference evidence="1 2" key="1">
    <citation type="journal article" date="2023" name="Microb. Genom.">
        <title>Mesoterricola silvestris gen. nov., sp. nov., Mesoterricola sediminis sp. nov., Geothrix oryzae sp. nov., Geothrix edaphica sp. nov., Geothrix rubra sp. nov., and Geothrix limicola sp. nov., six novel members of Acidobacteriota isolated from soils.</title>
        <authorList>
            <person name="Weisberg A.J."/>
            <person name="Pearce E."/>
            <person name="Kramer C.G."/>
            <person name="Chang J.H."/>
            <person name="Clarke C.R."/>
        </authorList>
    </citation>
    <scope>NUCLEOTIDE SEQUENCE [LARGE SCALE GENOMIC DNA]</scope>
    <source>
        <strain evidence="1 2">ID09-01A</strain>
    </source>
</reference>
<dbReference type="RefSeq" id="WP_052769535.1">
    <property type="nucleotide sequence ID" value="NZ_JARAYT010000003.1"/>
</dbReference>
<keyword evidence="2" id="KW-1185">Reference proteome</keyword>
<protein>
    <submittedName>
        <fullName evidence="1">Uncharacterized protein</fullName>
    </submittedName>
</protein>
<organism evidence="1 2">
    <name type="scientific">Streptomyces europaeiscabiei</name>
    <dbReference type="NCBI Taxonomy" id="146819"/>
    <lineage>
        <taxon>Bacteria</taxon>
        <taxon>Bacillati</taxon>
        <taxon>Actinomycetota</taxon>
        <taxon>Actinomycetes</taxon>
        <taxon>Kitasatosporales</taxon>
        <taxon>Streptomycetaceae</taxon>
        <taxon>Streptomyces</taxon>
    </lineage>
</organism>